<evidence type="ECO:0000256" key="1">
    <source>
        <dbReference type="ARBA" id="ARBA00022729"/>
    </source>
</evidence>
<feature type="chain" id="PRO_5008626497" description="Yeast cell wall synthesis Kre9/Knh1-like N-terminal domain-containing protein" evidence="3">
    <location>
        <begin position="19"/>
        <end position="257"/>
    </location>
</feature>
<dbReference type="Pfam" id="PF10342">
    <property type="entry name" value="Kre9_KNH"/>
    <property type="match status" value="1"/>
</dbReference>
<accession>A0A1B9FT84</accession>
<dbReference type="VEuPathDB" id="FungiDB:I302_08760"/>
<feature type="region of interest" description="Disordered" evidence="2">
    <location>
        <begin position="146"/>
        <end position="213"/>
    </location>
</feature>
<reference evidence="5" key="1">
    <citation type="submission" date="2013-07" db="EMBL/GenBank/DDBJ databases">
        <title>The Genome Sequence of Cryptococcus bestiolae CBS10118.</title>
        <authorList>
            <consortium name="The Broad Institute Genome Sequencing Platform"/>
            <person name="Cuomo C."/>
            <person name="Litvintseva A."/>
            <person name="Chen Y."/>
            <person name="Heitman J."/>
            <person name="Sun S."/>
            <person name="Springer D."/>
            <person name="Dromer F."/>
            <person name="Young S.K."/>
            <person name="Zeng Q."/>
            <person name="Gargeya S."/>
            <person name="Fitzgerald M."/>
            <person name="Abouelleil A."/>
            <person name="Alvarado L."/>
            <person name="Berlin A.M."/>
            <person name="Chapman S.B."/>
            <person name="Dewar J."/>
            <person name="Goldberg J."/>
            <person name="Griggs A."/>
            <person name="Gujja S."/>
            <person name="Hansen M."/>
            <person name="Howarth C."/>
            <person name="Imamovic A."/>
            <person name="Larimer J."/>
            <person name="McCowan C."/>
            <person name="Murphy C."/>
            <person name="Pearson M."/>
            <person name="Priest M."/>
            <person name="Roberts A."/>
            <person name="Saif S."/>
            <person name="Shea T."/>
            <person name="Sykes S."/>
            <person name="Wortman J."/>
            <person name="Nusbaum C."/>
            <person name="Birren B."/>
        </authorList>
    </citation>
    <scope>NUCLEOTIDE SEQUENCE [LARGE SCALE GENOMIC DNA]</scope>
    <source>
        <strain evidence="5">CBS 10118</strain>
    </source>
</reference>
<keyword evidence="1 3" id="KW-0732">Signal</keyword>
<evidence type="ECO:0000259" key="4">
    <source>
        <dbReference type="Pfam" id="PF10342"/>
    </source>
</evidence>
<sequence>MFTQTISLLALAALSAQAIVTPTSPDSNTVVKVGEKINALWTVDSVDNWNDVSIQLMTGDNLQMVPLATVAEGIDGTKVSSYSFDAPDVSPYSKIYFLQLRVTNGGIATNATWTTRFTIAGADGSATAPEQSTVYSGTTVEWGTGTLLSSVSTDGSSSSNSTSTGTTSSNSTSGTGAGSSVTTVSVSDTSSSTSASASENTSTFTSGTASGSGSKTVAAAAATSASASASGSSSGAGKKEVGLGMMLLAGLVGLAVL</sequence>
<dbReference type="STRING" id="1296100.A0A1B9FT84"/>
<dbReference type="InterPro" id="IPR018466">
    <property type="entry name" value="Kre9/Knh1-like_N"/>
</dbReference>
<gene>
    <name evidence="5" type="ORF">I302_08760</name>
</gene>
<dbReference type="InterPro" id="IPR052982">
    <property type="entry name" value="SRP1/TIP1-like"/>
</dbReference>
<feature type="signal peptide" evidence="3">
    <location>
        <begin position="1"/>
        <end position="18"/>
    </location>
</feature>
<evidence type="ECO:0000256" key="3">
    <source>
        <dbReference type="SAM" id="SignalP"/>
    </source>
</evidence>
<proteinExistence type="predicted"/>
<dbReference type="EMBL" id="KI894026">
    <property type="protein sequence ID" value="OCF21979.1"/>
    <property type="molecule type" value="Genomic_DNA"/>
</dbReference>
<evidence type="ECO:0000256" key="2">
    <source>
        <dbReference type="SAM" id="MobiDB-lite"/>
    </source>
</evidence>
<evidence type="ECO:0000313" key="5">
    <source>
        <dbReference type="EMBL" id="OCF21979.1"/>
    </source>
</evidence>
<dbReference type="OrthoDB" id="2432613at2759"/>
<organism evidence="5">
    <name type="scientific">Kwoniella bestiolae CBS 10118</name>
    <dbReference type="NCBI Taxonomy" id="1296100"/>
    <lineage>
        <taxon>Eukaryota</taxon>
        <taxon>Fungi</taxon>
        <taxon>Dikarya</taxon>
        <taxon>Basidiomycota</taxon>
        <taxon>Agaricomycotina</taxon>
        <taxon>Tremellomycetes</taxon>
        <taxon>Tremellales</taxon>
        <taxon>Cryptococcaceae</taxon>
        <taxon>Kwoniella</taxon>
    </lineage>
</organism>
<protein>
    <recommendedName>
        <fullName evidence="4">Yeast cell wall synthesis Kre9/Knh1-like N-terminal domain-containing protein</fullName>
    </recommendedName>
</protein>
<dbReference type="PANTHER" id="PTHR40633">
    <property type="entry name" value="MATRIX PROTEIN, PUTATIVE (AFU_ORTHOLOGUE AFUA_8G05410)-RELATED"/>
    <property type="match status" value="1"/>
</dbReference>
<name>A0A1B9FT84_9TREE</name>
<dbReference type="AlphaFoldDB" id="A0A1B9FT84"/>
<feature type="domain" description="Yeast cell wall synthesis Kre9/Knh1-like N-terminal" evidence="4">
    <location>
        <begin position="24"/>
        <end position="119"/>
    </location>
</feature>
<dbReference type="PANTHER" id="PTHR40633:SF1">
    <property type="entry name" value="GPI ANCHORED SERINE-THREONINE RICH PROTEIN (AFU_ORTHOLOGUE AFUA_1G03630)"/>
    <property type="match status" value="1"/>
</dbReference>
<reference evidence="5" key="2">
    <citation type="submission" date="2014-01" db="EMBL/GenBank/DDBJ databases">
        <title>Evolution of pathogenesis and genome organization in the Tremellales.</title>
        <authorList>
            <person name="Cuomo C."/>
            <person name="Litvintseva A."/>
            <person name="Heitman J."/>
            <person name="Chen Y."/>
            <person name="Sun S."/>
            <person name="Springer D."/>
            <person name="Dromer F."/>
            <person name="Young S."/>
            <person name="Zeng Q."/>
            <person name="Chapman S."/>
            <person name="Gujja S."/>
            <person name="Saif S."/>
            <person name="Birren B."/>
        </authorList>
    </citation>
    <scope>NUCLEOTIDE SEQUENCE</scope>
    <source>
        <strain evidence="5">CBS 10118</strain>
    </source>
</reference>